<dbReference type="Gene3D" id="1.25.10.10">
    <property type="entry name" value="Leucine-rich Repeat Variant"/>
    <property type="match status" value="2"/>
</dbReference>
<keyword evidence="2" id="KW-0132">Cell division</keyword>
<dbReference type="GO" id="GO:0060090">
    <property type="term" value="F:molecular adaptor activity"/>
    <property type="evidence" value="ECO:0007669"/>
    <property type="project" value="TreeGrafter"/>
</dbReference>
<feature type="region of interest" description="Disordered" evidence="6">
    <location>
        <begin position="487"/>
        <end position="536"/>
    </location>
</feature>
<sequence>MEISIIGGFEAQGRRYARAHPIAGRHFTAPSTAKDTPKTAGASSAIVDEEEWYHITPHKDPEHGDEELYIVGSTVFWMRSASLVMSVDMQAKFGTQTRVTHALFARFNRPANENNRSKSMTKKPFMNATDDVAGLRWQDVSPPPKPTHPMKPTPTTVRALIVVMPETLCIYFESGRDYLIHTPFQMEWVYPLDLGVLIAPSPIIGTEPTLYTLHHVEDDVRAVAVTTEDSMFTDERQLFVNRTERVVTTIETTTSHGSLVLTHDNTTYQVTLYSCQKLDLVKEEYYPVEGSADSESRRESIIYSRRSTLSRRTSMNPMRRESSIDLDALQERTDLRRTTMDIAPIKRKKTGEDSLIDAYEDEDDEEILSKLVLRSRKRIPTISLTKIWSGSFDKSKTVSEVFLAHDIQGREQLFICQPDTKMVSVLSLTELKIITSMPALSAQPILSTRVGQTDVLILQAERMVLWTGRQLIQCSLPINFQALLPETEGSSSSKRRRSSAVDMSYQTNNNSNYSNTSKASSSGSSSKDKRSTLRSPARASRVVGLADSAGYHVNMVLSNDQIFRTSLNFTPNAELVMDALTAMSFALPSTIFDTFRSRFLTYRFRPNRKRALDQQAQEWQDFVVVLFSFCHSKPHLTKQVPSPKVTSPWEAVLASSAHQQWSSDPIFKRAPPIIAIDDSKASSQMSQLYNASKELYLSHHTERSIIEHMSQVLNALHVVYEDLKLSVLELDSMCRMGSLLIQLASYLGADDYVDHYIRDGIPAQETCVFTVTSGKSPQLSQHQPKTPPSIYHWLMSRMKNKSEEFPVLKTGAGLLNLHHTPWHQKPCHRTESICHVYNALFTTPPSPPNTTSDEAMVSAMVEKSMSLAHLDILPFGIALPIREALKRCRAHPPGLWNAQALILVGREDVAEQICGVTVPSLHVQPPRPDAEPVKDVRTITETVTPFRRPEDDDGTKIGNHPVIQLLFSKDGRLEVAGSLLSSFKPVVISEDEFPLTQVDRAAAAQKFMSEDLSRNVCSRPVGRAIYAFATSQPQLQESYPIPPLRITAIFAHSANPETFEEVQPHQVTDWPLFHNGVAAALRISPQAEGIDGHWIVYNKSIYNLDSSHAGFLLGMGLTGHLRKLDATQAYNYMKAKHEASSIGLLLGLCASYAGTGESVAKRLVELHVPGLLPSQSSLTGLNFSSPVITTAILALGYLHSGTMTRQYAEIFLHEIGRTDISGDQPPAVAGGEGYALASGAALGLLALGKGNAAVGLSDMYILETLQRYVFGRGAGKPDSRRLYGVSMASAPPPVFDPSHTNMDVFDTVMTPPANTDMTAPGALIAMTFMYLKTNDISVVNRIILPSTHHMLDFVRPDHLVLRVLGRAMIMWDAVQPTREWIDSQIPDILLRPVTQQAMDIDKLINDGGSVEDEFMMGQAQDANTVRQAYFCTLTGACLSLGIRFAGSANQQAFELLQEKFDFFYTFLLKPVTGFTDKLDRAVCRACLDTVAVSMSLVMAGTGDARCLQQLKRLTSRYSTDTYGDHMATNMALGFLFMGGGTMTLGTTNSAIASLILSVYPRWPMSKDDNRCHLQAFRHLWVLAAEPRCIVPIDVDSKIPVYVPLTITIKDPAINHGNVTTISPIAPCLLPDFAHIQTITVDSPRYLKMTLNLADNPGHMASVKLRRTLVVKRKTGHLSYQEDPHGYRSILARPFPKMTSQPSDRDMLARQDVVTSLSSDPQLVAFLNTFCRVSQPQHPESVQFASFCTDVLYECLTQDKPEALTVYMNIFNTLNQLGSLVSSDRGLVRAMNEFWNLKLVVWYYQAIDKSRSDDRQDDGSANDDDGRMIKSSFMDQVTFHLSKHFDFDHRANTSAPAPTSSLILSQSTNLKQQNYKDATQIFDDYVRDGRVGRGLAWQTVLSYLVYADVMAPSDIKTLVSEVRGGAAGRNNTDLMSVLLPLLVKYPSCKYDVMRRIVQALQ</sequence>
<organism evidence="11 12">
    <name type="scientific">Synchytrium microbalum</name>
    <dbReference type="NCBI Taxonomy" id="1806994"/>
    <lineage>
        <taxon>Eukaryota</taxon>
        <taxon>Fungi</taxon>
        <taxon>Fungi incertae sedis</taxon>
        <taxon>Chytridiomycota</taxon>
        <taxon>Chytridiomycota incertae sedis</taxon>
        <taxon>Chytridiomycetes</taxon>
        <taxon>Synchytriales</taxon>
        <taxon>Synchytriaceae</taxon>
        <taxon>Synchytrium</taxon>
    </lineage>
</organism>
<name>A0A507C011_9FUNG</name>
<dbReference type="Pfam" id="PF21282">
    <property type="entry name" value="APC1_3rd"/>
    <property type="match status" value="1"/>
</dbReference>
<dbReference type="OrthoDB" id="26401at2759"/>
<keyword evidence="3" id="KW-0677">Repeat</keyword>
<feature type="domain" description="Anaphase-promoting complex subunit 1 C-terminal" evidence="8">
    <location>
        <begin position="1711"/>
        <end position="1852"/>
    </location>
</feature>
<dbReference type="InterPro" id="IPR002015">
    <property type="entry name" value="Proteasome/cyclosome_rpt"/>
</dbReference>
<dbReference type="GO" id="GO:0007091">
    <property type="term" value="P:metaphase/anaphase transition of mitotic cell cycle"/>
    <property type="evidence" value="ECO:0007669"/>
    <property type="project" value="TreeGrafter"/>
</dbReference>
<dbReference type="InterPro" id="IPR046794">
    <property type="entry name" value="Apc1_MidN"/>
</dbReference>
<evidence type="ECO:0000256" key="4">
    <source>
        <dbReference type="ARBA" id="ARBA00022776"/>
    </source>
</evidence>
<dbReference type="PANTHER" id="PTHR12827:SF3">
    <property type="entry name" value="ANAPHASE-PROMOTING COMPLEX SUBUNIT 1"/>
    <property type="match status" value="1"/>
</dbReference>
<evidence type="ECO:0000259" key="10">
    <source>
        <dbReference type="Pfam" id="PF21282"/>
    </source>
</evidence>
<evidence type="ECO:0000259" key="7">
    <source>
        <dbReference type="Pfam" id="PF12859"/>
    </source>
</evidence>
<dbReference type="InterPro" id="IPR048971">
    <property type="entry name" value="Apc1_3rd"/>
</dbReference>
<feature type="domain" description="Anaphase-promoting complex subunit 1 N-terminal" evidence="7">
    <location>
        <begin position="348"/>
        <end position="626"/>
    </location>
</feature>
<comment type="similarity">
    <text evidence="1">Belongs to the APC1 family.</text>
</comment>
<gene>
    <name evidence="11" type="ORF">SmJEL517_g02637</name>
</gene>
<dbReference type="InterPro" id="IPR024990">
    <property type="entry name" value="Apc1"/>
</dbReference>
<dbReference type="GO" id="GO:0070979">
    <property type="term" value="P:protein K11-linked ubiquitination"/>
    <property type="evidence" value="ECO:0007669"/>
    <property type="project" value="TreeGrafter"/>
</dbReference>
<dbReference type="RefSeq" id="XP_031025498.1">
    <property type="nucleotide sequence ID" value="XM_031168565.1"/>
</dbReference>
<feature type="domain" description="Anaphase-promoting complex subunit 1 beta-sandwich" evidence="10">
    <location>
        <begin position="1587"/>
        <end position="1672"/>
    </location>
</feature>
<dbReference type="InterPro" id="IPR011989">
    <property type="entry name" value="ARM-like"/>
</dbReference>
<evidence type="ECO:0000313" key="11">
    <source>
        <dbReference type="EMBL" id="TPX34860.1"/>
    </source>
</evidence>
<evidence type="ECO:0000256" key="5">
    <source>
        <dbReference type="ARBA" id="ARBA00023306"/>
    </source>
</evidence>
<keyword evidence="12" id="KW-1185">Reference proteome</keyword>
<dbReference type="STRING" id="1806994.A0A507C011"/>
<dbReference type="Pfam" id="PF18122">
    <property type="entry name" value="APC1_C"/>
    <property type="match status" value="1"/>
</dbReference>
<evidence type="ECO:0000256" key="1">
    <source>
        <dbReference type="ARBA" id="ARBA00010547"/>
    </source>
</evidence>
<dbReference type="InterPro" id="IPR041221">
    <property type="entry name" value="APC1_C"/>
</dbReference>
<evidence type="ECO:0000256" key="3">
    <source>
        <dbReference type="ARBA" id="ARBA00022737"/>
    </source>
</evidence>
<dbReference type="GeneID" id="42003862"/>
<feature type="domain" description="Anaphase-promoting complex subunit 1 middle" evidence="9">
    <location>
        <begin position="853"/>
        <end position="910"/>
    </location>
</feature>
<accession>A0A507C011</accession>
<dbReference type="Pfam" id="PF12859">
    <property type="entry name" value="ANAPC1"/>
    <property type="match status" value="2"/>
</dbReference>
<dbReference type="Proteomes" id="UP000319731">
    <property type="component" value="Unassembled WGS sequence"/>
</dbReference>
<keyword evidence="4" id="KW-0498">Mitosis</keyword>
<evidence type="ECO:0000256" key="6">
    <source>
        <dbReference type="SAM" id="MobiDB-lite"/>
    </source>
</evidence>
<evidence type="ECO:0000259" key="9">
    <source>
        <dbReference type="Pfam" id="PF20518"/>
    </source>
</evidence>
<feature type="compositionally biased region" description="Low complexity" evidence="6">
    <location>
        <begin position="507"/>
        <end position="525"/>
    </location>
</feature>
<protein>
    <submittedName>
        <fullName evidence="11">Uncharacterized protein</fullName>
    </submittedName>
</protein>
<dbReference type="Pfam" id="PF01851">
    <property type="entry name" value="PC_rep"/>
    <property type="match status" value="1"/>
</dbReference>
<dbReference type="InterPro" id="IPR049255">
    <property type="entry name" value="Apc1_N"/>
</dbReference>
<comment type="caution">
    <text evidence="11">The sequence shown here is derived from an EMBL/GenBank/DDBJ whole genome shotgun (WGS) entry which is preliminary data.</text>
</comment>
<evidence type="ECO:0000256" key="2">
    <source>
        <dbReference type="ARBA" id="ARBA00022618"/>
    </source>
</evidence>
<dbReference type="GO" id="GO:0005680">
    <property type="term" value="C:anaphase-promoting complex"/>
    <property type="evidence" value="ECO:0007669"/>
    <property type="project" value="InterPro"/>
</dbReference>
<evidence type="ECO:0000313" key="12">
    <source>
        <dbReference type="Proteomes" id="UP000319731"/>
    </source>
</evidence>
<keyword evidence="5" id="KW-0131">Cell cycle</keyword>
<dbReference type="EMBL" id="QEAO01000011">
    <property type="protein sequence ID" value="TPX34860.1"/>
    <property type="molecule type" value="Genomic_DNA"/>
</dbReference>
<feature type="domain" description="Anaphase-promoting complex subunit 1 middle" evidence="9">
    <location>
        <begin position="647"/>
        <end position="801"/>
    </location>
</feature>
<dbReference type="Pfam" id="PF20518">
    <property type="entry name" value="Apc1_MidN"/>
    <property type="match status" value="2"/>
</dbReference>
<proteinExistence type="inferred from homology"/>
<evidence type="ECO:0000259" key="8">
    <source>
        <dbReference type="Pfam" id="PF18122"/>
    </source>
</evidence>
<dbReference type="PANTHER" id="PTHR12827">
    <property type="entry name" value="MEIOTIC CHECKPOINT REGULATOR TSG24 FAMILY MEMBER"/>
    <property type="match status" value="1"/>
</dbReference>
<dbReference type="GO" id="GO:0031145">
    <property type="term" value="P:anaphase-promoting complex-dependent catabolic process"/>
    <property type="evidence" value="ECO:0007669"/>
    <property type="project" value="TreeGrafter"/>
</dbReference>
<feature type="domain" description="Anaphase-promoting complex subunit 1 N-terminal" evidence="7">
    <location>
        <begin position="52"/>
        <end position="199"/>
    </location>
</feature>
<dbReference type="GO" id="GO:0051301">
    <property type="term" value="P:cell division"/>
    <property type="evidence" value="ECO:0007669"/>
    <property type="project" value="UniProtKB-KW"/>
</dbReference>
<reference evidence="11 12" key="1">
    <citation type="journal article" date="2019" name="Sci. Rep.">
        <title>Comparative genomics of chytrid fungi reveal insights into the obligate biotrophic and pathogenic lifestyle of Synchytrium endobioticum.</title>
        <authorList>
            <person name="van de Vossenberg B.T.L.H."/>
            <person name="Warris S."/>
            <person name="Nguyen H.D.T."/>
            <person name="van Gent-Pelzer M.P.E."/>
            <person name="Joly D.L."/>
            <person name="van de Geest H.C."/>
            <person name="Bonants P.J.M."/>
            <person name="Smith D.S."/>
            <person name="Levesque C.A."/>
            <person name="van der Lee T.A.J."/>
        </authorList>
    </citation>
    <scope>NUCLEOTIDE SEQUENCE [LARGE SCALE GENOMIC DNA]</scope>
    <source>
        <strain evidence="11 12">JEL517</strain>
    </source>
</reference>